<dbReference type="AlphaFoldDB" id="A0A8B9HLA4"/>
<proteinExistence type="inferred from homology"/>
<comment type="similarity">
    <text evidence="1">Belongs to the short-chain dehydrogenases/reductases (SDR) family.</text>
</comment>
<evidence type="ECO:0000256" key="2">
    <source>
        <dbReference type="ARBA" id="ARBA00022857"/>
    </source>
</evidence>
<keyword evidence="2" id="KW-0521">NADP</keyword>
<evidence type="ECO:0000313" key="4">
    <source>
        <dbReference type="Proteomes" id="UP000694621"/>
    </source>
</evidence>
<dbReference type="Proteomes" id="UP000694621">
    <property type="component" value="Unplaced"/>
</dbReference>
<name>A0A8B9HLA4_ASTMX</name>
<dbReference type="PANTHER" id="PTHR44252">
    <property type="entry name" value="D-ERYTHRULOSE REDUCTASE"/>
    <property type="match status" value="1"/>
</dbReference>
<protein>
    <submittedName>
        <fullName evidence="3">Dicarbonyl/L-xylulose reductase</fullName>
    </submittedName>
</protein>
<dbReference type="SUPFAM" id="SSF51735">
    <property type="entry name" value="NAD(P)-binding Rossmann-fold domains"/>
    <property type="match status" value="1"/>
</dbReference>
<sequence>TAVTRTKADLESLVQEVTTEPERTSYSYIMRSMLACTYRCRPSHWPVLYKQEHIFNGIQKSIFGGIILRFLIRVFMHLGIMFSSTSLTHCFCATKGALDLLTRVMALELGPHQIRVNSVNPTVVMTDMGKIGWSDPVKAKTMTSRIPLGKFAEVEDVVNSILFLLSDKSAMTNGVTLPIDGGFLAC</sequence>
<dbReference type="PANTHER" id="PTHR44252:SF3">
    <property type="entry name" value="D-ERYTHRULOSE REDUCTASE-RELATED"/>
    <property type="match status" value="1"/>
</dbReference>
<dbReference type="InterPro" id="IPR036291">
    <property type="entry name" value="NAD(P)-bd_dom_sf"/>
</dbReference>
<dbReference type="GO" id="GO:0050038">
    <property type="term" value="F:L-xylulose reductase (NADPH) activity"/>
    <property type="evidence" value="ECO:0007669"/>
    <property type="project" value="TreeGrafter"/>
</dbReference>
<dbReference type="InterPro" id="IPR051737">
    <property type="entry name" value="L-xylulose/Carbonyl_redctase"/>
</dbReference>
<evidence type="ECO:0000313" key="3">
    <source>
        <dbReference type="Ensembl" id="ENSAMXP00005013769.1"/>
    </source>
</evidence>
<accession>A0A8B9HLA4</accession>
<evidence type="ECO:0000256" key="1">
    <source>
        <dbReference type="ARBA" id="ARBA00006484"/>
    </source>
</evidence>
<dbReference type="Ensembl" id="ENSAMXT00005015244.1">
    <property type="protein sequence ID" value="ENSAMXP00005013769.1"/>
    <property type="gene ID" value="ENSAMXG00005007336.1"/>
</dbReference>
<dbReference type="Pfam" id="PF13561">
    <property type="entry name" value="adh_short_C2"/>
    <property type="match status" value="1"/>
</dbReference>
<dbReference type="PRINTS" id="PR00081">
    <property type="entry name" value="GDHRDH"/>
</dbReference>
<dbReference type="GO" id="GO:0004090">
    <property type="term" value="F:carbonyl reductase (NADPH) activity"/>
    <property type="evidence" value="ECO:0007669"/>
    <property type="project" value="TreeGrafter"/>
</dbReference>
<dbReference type="GO" id="GO:0005997">
    <property type="term" value="P:xylulose metabolic process"/>
    <property type="evidence" value="ECO:0007669"/>
    <property type="project" value="TreeGrafter"/>
</dbReference>
<dbReference type="InterPro" id="IPR002347">
    <property type="entry name" value="SDR_fam"/>
</dbReference>
<organism evidence="3 4">
    <name type="scientific">Astyanax mexicanus</name>
    <name type="common">Blind cave fish</name>
    <name type="synonym">Astyanax fasciatus mexicanus</name>
    <dbReference type="NCBI Taxonomy" id="7994"/>
    <lineage>
        <taxon>Eukaryota</taxon>
        <taxon>Metazoa</taxon>
        <taxon>Chordata</taxon>
        <taxon>Craniata</taxon>
        <taxon>Vertebrata</taxon>
        <taxon>Euteleostomi</taxon>
        <taxon>Actinopterygii</taxon>
        <taxon>Neopterygii</taxon>
        <taxon>Teleostei</taxon>
        <taxon>Ostariophysi</taxon>
        <taxon>Characiformes</taxon>
        <taxon>Characoidei</taxon>
        <taxon>Acestrorhamphidae</taxon>
        <taxon>Acestrorhamphinae</taxon>
        <taxon>Astyanax</taxon>
    </lineage>
</organism>
<dbReference type="Gene3D" id="3.40.50.720">
    <property type="entry name" value="NAD(P)-binding Rossmann-like Domain"/>
    <property type="match status" value="1"/>
</dbReference>
<reference evidence="3" key="1">
    <citation type="submission" date="2025-08" db="UniProtKB">
        <authorList>
            <consortium name="Ensembl"/>
        </authorList>
    </citation>
    <scope>IDENTIFICATION</scope>
</reference>
<dbReference type="GO" id="GO:0006006">
    <property type="term" value="P:glucose metabolic process"/>
    <property type="evidence" value="ECO:0007669"/>
    <property type="project" value="TreeGrafter"/>
</dbReference>